<evidence type="ECO:0000256" key="1">
    <source>
        <dbReference type="SAM" id="MobiDB-lite"/>
    </source>
</evidence>
<proteinExistence type="predicted"/>
<evidence type="ECO:0000313" key="3">
    <source>
        <dbReference type="Proteomes" id="UP000187455"/>
    </source>
</evidence>
<organism evidence="2 3">
    <name type="scientific">Smittium mucronatum</name>
    <dbReference type="NCBI Taxonomy" id="133383"/>
    <lineage>
        <taxon>Eukaryota</taxon>
        <taxon>Fungi</taxon>
        <taxon>Fungi incertae sedis</taxon>
        <taxon>Zoopagomycota</taxon>
        <taxon>Kickxellomycotina</taxon>
        <taxon>Harpellomycetes</taxon>
        <taxon>Harpellales</taxon>
        <taxon>Legeriomycetaceae</taxon>
        <taxon>Smittium</taxon>
    </lineage>
</organism>
<feature type="region of interest" description="Disordered" evidence="1">
    <location>
        <begin position="1024"/>
        <end position="1075"/>
    </location>
</feature>
<feature type="compositionally biased region" description="Polar residues" evidence="1">
    <location>
        <begin position="1025"/>
        <end position="1035"/>
    </location>
</feature>
<gene>
    <name evidence="2" type="ORF">AYI68_g644</name>
</gene>
<protein>
    <submittedName>
        <fullName evidence="2">Uncharacterized protein</fullName>
    </submittedName>
</protein>
<dbReference type="OrthoDB" id="1926878at2759"/>
<evidence type="ECO:0000313" key="2">
    <source>
        <dbReference type="EMBL" id="OLY85170.1"/>
    </source>
</evidence>
<dbReference type="Proteomes" id="UP000187455">
    <property type="component" value="Unassembled WGS sequence"/>
</dbReference>
<dbReference type="EMBL" id="LSSL01000206">
    <property type="protein sequence ID" value="OLY85170.1"/>
    <property type="molecule type" value="Genomic_DNA"/>
</dbReference>
<comment type="caution">
    <text evidence="2">The sequence shown here is derived from an EMBL/GenBank/DDBJ whole genome shotgun (WGS) entry which is preliminary data.</text>
</comment>
<sequence>MSAVQVLLDGLKYLLEQENPPSPEHLQMVIANTPHNDVILSLVIATMCWETPTLNAFLSLILRPHLRFNHSVDLITEEVIYPTRFLNYLFFDTFFLQLKELSYPQLISDLWLTNLASCIEATLIMANSVVQRVADGVPNVPSPQDPPDSNINYDNYNSQNNSEQDDNFLFSTGGLTERDWKSMSILIDYIFHFLVPTSGTFSIMWNNPNLEKPSVFHQGSFQSSSSKNIPISQVTIDSLNSYHQWIKLLHHNISALDPRICNIVPAVVQGSPDSGFSWGVPTLTFTLSVNIVRNLILKKIFANPYNRCRSIVVSLQASLDEDWINNVLQLEASIEQAEMSLIKDIIKKDSSVVYAVIVSCFNLLILCNHYQNGAEIALDDLKIKSILATIPSNSPLLKNNPLDLFHSFMLIRQASDALAPILKYQDDVFSEAINFYELSISLISMREYTSSRKYLFDHIGSFPHGILPKQTDNHYANSFAVNEEFASSSNDINEFFQIPRPESHQNLNSQKTQSIFTMKDYMLTDTLEILYLRDIITHLDKNDLSDSIVEILSQNLPPQFHQKSQAFSNKISNIDYNESLLVKDIAFLTRFVTGFIDIYSCPSVSYFANLFIQTKRCVPDLSSKFENEMSINTSLMKIDSFTKNWKVFKNHISSNDINSSSDYLYFTNILSDLELYKPDSQLPNIWERVKVFIDSNIYFLLRLGRGTGNMQIFHFLEIFNSKPIIKFSSALDLFCKKYEIPQSFDFNVLLGFYGSIYRISSIFPDFISNLDTENINFSIPNDPYNYFTDPKISFIKKWLIFFIIKGAGPLGTMFYFYQEVCDNESSDIFIESGLNKVIFDMLLLIKRIQIDSYTNNTSNAKINDPNSTNDLLISELLNLSMKINTTSLNVLNLAIGLDNLEIVDIQRYKSLAKSIVLHINKLYPPPLNAIKPATFHNTTGKRSRSQNDESVKLDKYFLFWQCLKKLSSTSPNTQDETSSIIELNKAAEKIMKISSKSQILIHRETKAYEIKPVSLYENMHFADNFPSNQNEPSNSFKKKIDSSNSDYQSKKPYRNTDLSNNANNSFDFDVNRPNPSGKRIGDKSFLNIDYIANILFQTSIHSRGSDFSDFFSGLVKHICANKYSNVLIGLILSKYISLDPGDGVDIVIGSLAEDIYNSTSVYNFENPLFASIQDLFVYNNPEDPENRDSNNIHWSQMDISSSKKSENLVNLPLSLKTVNLSILLFLTSLKYKNIMILASIYTWITDLLSVAHPSILNLYCLTITYLSIYEPKSVSKLSNKIDKEVYLFDDAYPQDNVWLNKVIFYLNRFKDNTPIFQRLIKPISLSFSKAFWNTSYDFMFYESEISKNYVSSQKTFPVQSWGNSKFSKVSNEMAIYLFEFFKKKITTKEHSEMVYFLLTSSVDMFEKYSSFQNFVEIMMPLNLKTPSDWFCVHFLPVILRILNRVRSEDEIKPGSPPNVNKLSADIIRSLISNYQFLFSLIPTIENNIVGHNENKLIYYSGSNISWDETILENFVSPIFPFERLFIYLTNSSLMDKKWFVFEVVEPRVNFLTRSVFLLSSTQEPLNVSLKNQSNTFNSYFPEINDPSINSENIDLIEKWSEGIYSNIFYPKSEKSSFSELSVINVSKKYPYSEEYLASFLANLYETHSSPEVIHLVKASLIRLFGIGSITERSDDFKKSIIEFIPSLSIAKVADSAPHRKSGNRISLLLLSSYSAEDILYVYSKLNMYLSFLLNSIMYSFPMISGSNNVKYKAINSRSYIIKPQNSETDLESLTEKENGLSENPIFQNVVLLLDSIFLTFTFASNRLKDESSKPERLNKFENKFNPVSKTIEDHFWTLYEDISLHDLKSSSSKSHLNENEPIPDVEIESFKSDFPQSFIVLQRIFSDYKDNEVGKTEKFIGNVQSSIYYNNLTSDSKRISHNSETVNSANLSPKSKIQMPNAQAYSSKQIIDQKLAKFIIRTYLDSYTLASSIGILMSLLEQIVKRDKRSIHHVKGTKLSNLLEKNGDISWASDYVDINKCEVGSDFDRYCQEMFYELSTSRAFVESVYGSMTFSTMTIFDGCHQLVTDFLDLIYKFGISYEESEGIVDSKVKKISRL</sequence>
<keyword evidence="3" id="KW-1185">Reference proteome</keyword>
<feature type="compositionally biased region" description="Polar residues" evidence="1">
    <location>
        <begin position="1056"/>
        <end position="1066"/>
    </location>
</feature>
<accession>A0A1R0H7L2</accession>
<reference evidence="2 3" key="1">
    <citation type="journal article" date="2016" name="Mol. Biol. Evol.">
        <title>Genome-Wide Survey of Gut Fungi (Harpellales) Reveals the First Horizontally Transferred Ubiquitin Gene from a Mosquito Host.</title>
        <authorList>
            <person name="Wang Y."/>
            <person name="White M.M."/>
            <person name="Kvist S."/>
            <person name="Moncalvo J.M."/>
        </authorList>
    </citation>
    <scope>NUCLEOTIDE SEQUENCE [LARGE SCALE GENOMIC DNA]</scope>
    <source>
        <strain evidence="2 3">ALG-7-W6</strain>
    </source>
</reference>
<name>A0A1R0H7L2_9FUNG</name>